<feature type="region of interest" description="Disordered" evidence="1">
    <location>
        <begin position="30"/>
        <end position="99"/>
    </location>
</feature>
<reference evidence="2" key="2">
    <citation type="journal article" date="2023" name="IMA Fungus">
        <title>Comparative genomic study of the Penicillium genus elucidates a diverse pangenome and 15 lateral gene transfer events.</title>
        <authorList>
            <person name="Petersen C."/>
            <person name="Sorensen T."/>
            <person name="Nielsen M.R."/>
            <person name="Sondergaard T.E."/>
            <person name="Sorensen J.L."/>
            <person name="Fitzpatrick D.A."/>
            <person name="Frisvad J.C."/>
            <person name="Nielsen K.L."/>
        </authorList>
    </citation>
    <scope>NUCLEOTIDE SEQUENCE</scope>
    <source>
        <strain evidence="2">IBT 21472</strain>
    </source>
</reference>
<sequence>MTRQVPFEGDDAAYIQFLEARVLQLEDSLRQSSQQSIYTRTSSSPAEFNRVRNQNEVFEKPRRRTRQIQIAPETQSPGGDKEPAPEDYDEPRPLRPDDGCNPDVFNIDEYNPTVRLDPNTTGRCARDQSRKPQLKTLSRFISFIGDLPKSKIWENWVSALDEIQRIDFLEALVQNCGSGTSSFAPLGTAKELAGVSSNSTDIYILSQYASYMVSFGMLNRQLACFQNLVFVSLCAVALEKTEDRDGVYVVMRKVLGSDATSKQLAKLVRGAKWANSLVSLLTKTKWASRSWDILCVGMVAMLMLSLQANSAKRSILLAFTPG</sequence>
<dbReference type="EMBL" id="JAPZBO010000001">
    <property type="protein sequence ID" value="KAJ5330527.1"/>
    <property type="molecule type" value="Genomic_DNA"/>
</dbReference>
<evidence type="ECO:0000313" key="2">
    <source>
        <dbReference type="EMBL" id="KAJ5330527.1"/>
    </source>
</evidence>
<keyword evidence="3" id="KW-1185">Reference proteome</keyword>
<dbReference type="AlphaFoldDB" id="A0A9W9UBI7"/>
<feature type="compositionally biased region" description="Basic and acidic residues" evidence="1">
    <location>
        <begin position="79"/>
        <end position="98"/>
    </location>
</feature>
<organism evidence="2 3">
    <name type="scientific">Penicillium atrosanguineum</name>
    <dbReference type="NCBI Taxonomy" id="1132637"/>
    <lineage>
        <taxon>Eukaryota</taxon>
        <taxon>Fungi</taxon>
        <taxon>Dikarya</taxon>
        <taxon>Ascomycota</taxon>
        <taxon>Pezizomycotina</taxon>
        <taxon>Eurotiomycetes</taxon>
        <taxon>Eurotiomycetidae</taxon>
        <taxon>Eurotiales</taxon>
        <taxon>Aspergillaceae</taxon>
        <taxon>Penicillium</taxon>
    </lineage>
</organism>
<comment type="caution">
    <text evidence="2">The sequence shown here is derived from an EMBL/GenBank/DDBJ whole genome shotgun (WGS) entry which is preliminary data.</text>
</comment>
<accession>A0A9W9UBI7</accession>
<gene>
    <name evidence="2" type="ORF">N7476_000310</name>
</gene>
<feature type="compositionally biased region" description="Polar residues" evidence="1">
    <location>
        <begin position="30"/>
        <end position="56"/>
    </location>
</feature>
<name>A0A9W9UBI7_9EURO</name>
<proteinExistence type="predicted"/>
<protein>
    <submittedName>
        <fullName evidence="2">Uncharacterized protein</fullName>
    </submittedName>
</protein>
<evidence type="ECO:0000313" key="3">
    <source>
        <dbReference type="Proteomes" id="UP001147746"/>
    </source>
</evidence>
<reference evidence="2" key="1">
    <citation type="submission" date="2022-12" db="EMBL/GenBank/DDBJ databases">
        <authorList>
            <person name="Petersen C."/>
        </authorList>
    </citation>
    <scope>NUCLEOTIDE SEQUENCE</scope>
    <source>
        <strain evidence="2">IBT 21472</strain>
    </source>
</reference>
<dbReference type="Proteomes" id="UP001147746">
    <property type="component" value="Unassembled WGS sequence"/>
</dbReference>
<evidence type="ECO:0000256" key="1">
    <source>
        <dbReference type="SAM" id="MobiDB-lite"/>
    </source>
</evidence>